<name>A0AAD6LWA6_9ROSI</name>
<reference evidence="2" key="1">
    <citation type="journal article" date="2023" name="Mol. Ecol. Resour.">
        <title>Chromosome-level genome assembly of a triploid poplar Populus alba 'Berolinensis'.</title>
        <authorList>
            <person name="Chen S."/>
            <person name="Yu Y."/>
            <person name="Wang X."/>
            <person name="Wang S."/>
            <person name="Zhang T."/>
            <person name="Zhou Y."/>
            <person name="He R."/>
            <person name="Meng N."/>
            <person name="Wang Y."/>
            <person name="Liu W."/>
            <person name="Liu Z."/>
            <person name="Liu J."/>
            <person name="Guo Q."/>
            <person name="Huang H."/>
            <person name="Sederoff R.R."/>
            <person name="Wang G."/>
            <person name="Qu G."/>
            <person name="Chen S."/>
        </authorList>
    </citation>
    <scope>NUCLEOTIDE SEQUENCE</scope>
    <source>
        <strain evidence="2">SC-2020</strain>
    </source>
</reference>
<dbReference type="EMBL" id="JAQIZT010000013">
    <property type="protein sequence ID" value="KAJ6974230.1"/>
    <property type="molecule type" value="Genomic_DNA"/>
</dbReference>
<comment type="caution">
    <text evidence="2">The sequence shown here is derived from an EMBL/GenBank/DDBJ whole genome shotgun (WGS) entry which is preliminary data.</text>
</comment>
<protein>
    <submittedName>
        <fullName evidence="2">Uncharacterized protein</fullName>
    </submittedName>
</protein>
<evidence type="ECO:0000313" key="3">
    <source>
        <dbReference type="Proteomes" id="UP001164929"/>
    </source>
</evidence>
<dbReference type="Proteomes" id="UP001164929">
    <property type="component" value="Chromosome 13"/>
</dbReference>
<proteinExistence type="predicted"/>
<evidence type="ECO:0000256" key="1">
    <source>
        <dbReference type="SAM" id="MobiDB-lite"/>
    </source>
</evidence>
<gene>
    <name evidence="2" type="ORF">NC653_030347</name>
</gene>
<sequence>MNVLRLNWGVFTMMGVKMKHSTVECVLDHSSPRKLGLLQILKRGSGSSIYASCQIYFNLTTKMAPRRTCQGRRRSPKQASRGEWAFPQ</sequence>
<organism evidence="2 3">
    <name type="scientific">Populus alba x Populus x berolinensis</name>
    <dbReference type="NCBI Taxonomy" id="444605"/>
    <lineage>
        <taxon>Eukaryota</taxon>
        <taxon>Viridiplantae</taxon>
        <taxon>Streptophyta</taxon>
        <taxon>Embryophyta</taxon>
        <taxon>Tracheophyta</taxon>
        <taxon>Spermatophyta</taxon>
        <taxon>Magnoliopsida</taxon>
        <taxon>eudicotyledons</taxon>
        <taxon>Gunneridae</taxon>
        <taxon>Pentapetalae</taxon>
        <taxon>rosids</taxon>
        <taxon>fabids</taxon>
        <taxon>Malpighiales</taxon>
        <taxon>Salicaceae</taxon>
        <taxon>Saliceae</taxon>
        <taxon>Populus</taxon>
    </lineage>
</organism>
<evidence type="ECO:0000313" key="2">
    <source>
        <dbReference type="EMBL" id="KAJ6974230.1"/>
    </source>
</evidence>
<keyword evidence="3" id="KW-1185">Reference proteome</keyword>
<feature type="region of interest" description="Disordered" evidence="1">
    <location>
        <begin position="67"/>
        <end position="88"/>
    </location>
</feature>
<dbReference type="AlphaFoldDB" id="A0AAD6LWA6"/>
<accession>A0AAD6LWA6</accession>